<feature type="chain" id="PRO_5019212584" evidence="1">
    <location>
        <begin position="23"/>
        <end position="139"/>
    </location>
</feature>
<feature type="signal peptide" evidence="1">
    <location>
        <begin position="1"/>
        <end position="22"/>
    </location>
</feature>
<dbReference type="Proteomes" id="UP000286402">
    <property type="component" value="Unassembled WGS sequence"/>
</dbReference>
<organism evidence="2 3">
    <name type="scientific">Sphingobacterium siyangense</name>
    <dbReference type="NCBI Taxonomy" id="459529"/>
    <lineage>
        <taxon>Bacteria</taxon>
        <taxon>Pseudomonadati</taxon>
        <taxon>Bacteroidota</taxon>
        <taxon>Sphingobacteriia</taxon>
        <taxon>Sphingobacteriales</taxon>
        <taxon>Sphingobacteriaceae</taxon>
        <taxon>Sphingobacterium</taxon>
    </lineage>
</organism>
<reference evidence="2 3" key="1">
    <citation type="submission" date="2016-07" db="EMBL/GenBank/DDBJ databases">
        <title>Genome analysis of Sphingobacterium siyangense T12B17.</title>
        <authorList>
            <person name="Xu D."/>
            <person name="Su Y."/>
            <person name="Zheng S."/>
        </authorList>
    </citation>
    <scope>NUCLEOTIDE SEQUENCE [LARGE SCALE GENOMIC DNA]</scope>
    <source>
        <strain evidence="2 3">T12B17</strain>
    </source>
</reference>
<accession>A0A420FAI9</accession>
<dbReference type="PROSITE" id="PS51257">
    <property type="entry name" value="PROKAR_LIPOPROTEIN"/>
    <property type="match status" value="1"/>
</dbReference>
<evidence type="ECO:0000313" key="3">
    <source>
        <dbReference type="Proteomes" id="UP000286402"/>
    </source>
</evidence>
<keyword evidence="1" id="KW-0732">Signal</keyword>
<dbReference type="AlphaFoldDB" id="A0A420FAI9"/>
<comment type="caution">
    <text evidence="2">The sequence shown here is derived from an EMBL/GenBank/DDBJ whole genome shotgun (WGS) entry which is preliminary data.</text>
</comment>
<keyword evidence="3" id="KW-1185">Reference proteome</keyword>
<proteinExistence type="predicted"/>
<name>A0A420FAI9_9SPHI</name>
<gene>
    <name evidence="2" type="ORF">BCY89_19290</name>
</gene>
<evidence type="ECO:0000256" key="1">
    <source>
        <dbReference type="SAM" id="SignalP"/>
    </source>
</evidence>
<sequence length="139" mass="15379">MKRLLLAALIGTAALVSFSSCKKEYVTNYLPGVTFNTKVVSSSWGVDKTGYSFSNELDFPELDAKYFDYGHVGVAVSFDNDPNYFINIPSAIGPYNYRVEYKIGKVYLYADYVGSDNKPVRPTNMLVKVTLTDADNGGN</sequence>
<protein>
    <submittedName>
        <fullName evidence="2">Uncharacterized protein</fullName>
    </submittedName>
</protein>
<dbReference type="EMBL" id="MCAQ01000030">
    <property type="protein sequence ID" value="RKF29962.1"/>
    <property type="molecule type" value="Genomic_DNA"/>
</dbReference>
<dbReference type="RefSeq" id="WP_120336510.1">
    <property type="nucleotide sequence ID" value="NZ_JBPFRJ010000002.1"/>
</dbReference>
<evidence type="ECO:0000313" key="2">
    <source>
        <dbReference type="EMBL" id="RKF29962.1"/>
    </source>
</evidence>